<proteinExistence type="predicted"/>
<sequence length="180" mass="20755">MTSPYLNDNYKSHTIERGEMKARLVGAKSGYFERIIKYEDYDDDKQKFVDGREHGVTPCWEDLAQQIKKVKENNPKPLHVATDVHFQNTIVPKLDEMIKHERQSVRFYHQLLMENFPFENGDSGTCIYIVEDKTIIRADNQPNPTGCIGMAIASYVDIIDKSTKTIVTPMKAILEAFRLI</sequence>
<accession>A0A6J8A5Z4</accession>
<dbReference type="EMBL" id="CACVKT020000776">
    <property type="protein sequence ID" value="CAC5362889.1"/>
    <property type="molecule type" value="Genomic_DNA"/>
</dbReference>
<gene>
    <name evidence="1" type="ORF">MCOR_4504</name>
</gene>
<evidence type="ECO:0000313" key="2">
    <source>
        <dbReference type="Proteomes" id="UP000507470"/>
    </source>
</evidence>
<protein>
    <submittedName>
        <fullName evidence="1">Uncharacterized protein</fullName>
    </submittedName>
</protein>
<organism evidence="1 2">
    <name type="scientific">Mytilus coruscus</name>
    <name type="common">Sea mussel</name>
    <dbReference type="NCBI Taxonomy" id="42192"/>
    <lineage>
        <taxon>Eukaryota</taxon>
        <taxon>Metazoa</taxon>
        <taxon>Spiralia</taxon>
        <taxon>Lophotrochozoa</taxon>
        <taxon>Mollusca</taxon>
        <taxon>Bivalvia</taxon>
        <taxon>Autobranchia</taxon>
        <taxon>Pteriomorphia</taxon>
        <taxon>Mytilida</taxon>
        <taxon>Mytiloidea</taxon>
        <taxon>Mytilidae</taxon>
        <taxon>Mytilinae</taxon>
        <taxon>Mytilus</taxon>
    </lineage>
</organism>
<reference evidence="1 2" key="1">
    <citation type="submission" date="2020-06" db="EMBL/GenBank/DDBJ databases">
        <authorList>
            <person name="Li R."/>
            <person name="Bekaert M."/>
        </authorList>
    </citation>
    <scope>NUCLEOTIDE SEQUENCE [LARGE SCALE GENOMIC DNA]</scope>
    <source>
        <strain evidence="2">wild</strain>
    </source>
</reference>
<dbReference type="Proteomes" id="UP000507470">
    <property type="component" value="Unassembled WGS sequence"/>
</dbReference>
<evidence type="ECO:0000313" key="1">
    <source>
        <dbReference type="EMBL" id="CAC5362889.1"/>
    </source>
</evidence>
<name>A0A6J8A5Z4_MYTCO</name>
<dbReference type="AlphaFoldDB" id="A0A6J8A5Z4"/>
<keyword evidence="2" id="KW-1185">Reference proteome</keyword>